<accession>A0A1M6K7Y8</accession>
<feature type="domain" description="Rhodanese" evidence="4">
    <location>
        <begin position="156"/>
        <end position="265"/>
    </location>
</feature>
<dbReference type="PROSITE" id="PS50206">
    <property type="entry name" value="RHODANESE_3"/>
    <property type="match status" value="3"/>
</dbReference>
<reference evidence="5 6" key="1">
    <citation type="submission" date="2016-11" db="EMBL/GenBank/DDBJ databases">
        <authorList>
            <person name="Jaros S."/>
            <person name="Januszkiewicz K."/>
            <person name="Wedrychowicz H."/>
        </authorList>
    </citation>
    <scope>NUCLEOTIDE SEQUENCE [LARGE SCALE GENOMIC DNA]</scope>
    <source>
        <strain evidence="5 6">DSM 27063</strain>
    </source>
</reference>
<proteinExistence type="predicted"/>
<dbReference type="InterPro" id="IPR036873">
    <property type="entry name" value="Rhodanese-like_dom_sf"/>
</dbReference>
<dbReference type="PANTHER" id="PTHR43855:SF1">
    <property type="entry name" value="THIOSULFATE SULFURTRANSFERASE"/>
    <property type="match status" value="1"/>
</dbReference>
<dbReference type="SMART" id="SM00450">
    <property type="entry name" value="RHOD"/>
    <property type="match status" value="3"/>
</dbReference>
<organism evidence="5 6">
    <name type="scientific">Tangfeifania diversioriginum</name>
    <dbReference type="NCBI Taxonomy" id="1168035"/>
    <lineage>
        <taxon>Bacteria</taxon>
        <taxon>Pseudomonadati</taxon>
        <taxon>Bacteroidota</taxon>
        <taxon>Bacteroidia</taxon>
        <taxon>Marinilabiliales</taxon>
        <taxon>Prolixibacteraceae</taxon>
        <taxon>Tangfeifania</taxon>
    </lineage>
</organism>
<feature type="domain" description="Rhodanese" evidence="4">
    <location>
        <begin position="15"/>
        <end position="119"/>
    </location>
</feature>
<keyword evidence="5" id="KW-0670">Pyruvate</keyword>
<gene>
    <name evidence="5" type="ORF">SAMN05444280_12269</name>
</gene>
<keyword evidence="6" id="KW-1185">Reference proteome</keyword>
<dbReference type="Proteomes" id="UP000184050">
    <property type="component" value="Unassembled WGS sequence"/>
</dbReference>
<keyword evidence="2 5" id="KW-0808">Transferase</keyword>
<dbReference type="GO" id="GO:0004792">
    <property type="term" value="F:thiosulfate-cyanide sulfurtransferase activity"/>
    <property type="evidence" value="ECO:0007669"/>
    <property type="project" value="InterPro"/>
</dbReference>
<dbReference type="STRING" id="1168035.SAMN05444280_12269"/>
<evidence type="ECO:0000256" key="1">
    <source>
        <dbReference type="ARBA" id="ARBA00022737"/>
    </source>
</evidence>
<dbReference type="InterPro" id="IPR051126">
    <property type="entry name" value="Thiosulfate_sulfurtransferase"/>
</dbReference>
<feature type="region of interest" description="Disordered" evidence="3">
    <location>
        <begin position="414"/>
        <end position="433"/>
    </location>
</feature>
<keyword evidence="1" id="KW-0677">Repeat</keyword>
<dbReference type="EMBL" id="FQZE01000022">
    <property type="protein sequence ID" value="SHJ55044.1"/>
    <property type="molecule type" value="Genomic_DNA"/>
</dbReference>
<name>A0A1M6K7Y8_9BACT</name>
<sequence>MIKTISTSELIALLQSKNAKIIDVRPVEAYNGWQLKNEKRGGHIAGAKSLSAKWLNYIDWIEIVRHKNILPENDIVVYGYSPEEAQKVAERFKNSDYKKVSVYNGFLNEWAPYSDLPLQKLERYKNLVSANWVNDLLTGKNPYHYNKFVIAHAHYRNRDAYLSGHIPGAIDIDTNALEDEKTWNRRTPEELKKVFESHGITSDTTVIMYGKFMNPNNDAPFPGSAAGNIGAIRCALIMMYAGVKDVRVLNGGFQSWQDAGLEISTADEPKNSVPDFGAEIPQNPKLIVDTPEAKKMIASPNAELVCVRSYPEYIGEVSGYNYIEAKGRIPGAVFADCGSDAYHMENYRNVDHTTREFHEIADIWKKNEITPDKHLAFYCGTGWRGSEAWFNAWLMGWPRVSVYDGGWFEWSNDPENPYETGVPEENLTPGLEK</sequence>
<dbReference type="Gene3D" id="3.40.250.10">
    <property type="entry name" value="Rhodanese-like domain"/>
    <property type="match status" value="3"/>
</dbReference>
<evidence type="ECO:0000259" key="4">
    <source>
        <dbReference type="PROSITE" id="PS50206"/>
    </source>
</evidence>
<evidence type="ECO:0000313" key="6">
    <source>
        <dbReference type="Proteomes" id="UP000184050"/>
    </source>
</evidence>
<dbReference type="InterPro" id="IPR001307">
    <property type="entry name" value="Thiosulphate_STrfase_CS"/>
</dbReference>
<dbReference type="RefSeq" id="WP_073170661.1">
    <property type="nucleotide sequence ID" value="NZ_FQZE01000022.1"/>
</dbReference>
<dbReference type="AlphaFoldDB" id="A0A1M6K7Y8"/>
<evidence type="ECO:0000256" key="2">
    <source>
        <dbReference type="RuleBase" id="RU000507"/>
    </source>
</evidence>
<dbReference type="CDD" id="cd01448">
    <property type="entry name" value="TST_Repeat_1"/>
    <property type="match status" value="1"/>
</dbReference>
<dbReference type="Pfam" id="PF00581">
    <property type="entry name" value="Rhodanese"/>
    <property type="match status" value="3"/>
</dbReference>
<dbReference type="PROSITE" id="PS00683">
    <property type="entry name" value="RHODANESE_2"/>
    <property type="match status" value="1"/>
</dbReference>
<dbReference type="PANTHER" id="PTHR43855">
    <property type="entry name" value="THIOSULFATE SULFURTRANSFERASE"/>
    <property type="match status" value="1"/>
</dbReference>
<feature type="domain" description="Rhodanese" evidence="4">
    <location>
        <begin position="298"/>
        <end position="419"/>
    </location>
</feature>
<dbReference type="OrthoDB" id="9770030at2"/>
<dbReference type="CDD" id="cd00158">
    <property type="entry name" value="RHOD"/>
    <property type="match status" value="1"/>
</dbReference>
<dbReference type="SUPFAM" id="SSF52821">
    <property type="entry name" value="Rhodanese/Cell cycle control phosphatase"/>
    <property type="match status" value="3"/>
</dbReference>
<dbReference type="InterPro" id="IPR001763">
    <property type="entry name" value="Rhodanese-like_dom"/>
</dbReference>
<dbReference type="PROSITE" id="PS00380">
    <property type="entry name" value="RHODANESE_1"/>
    <property type="match status" value="1"/>
</dbReference>
<evidence type="ECO:0000313" key="5">
    <source>
        <dbReference type="EMBL" id="SHJ55044.1"/>
    </source>
</evidence>
<evidence type="ECO:0000256" key="3">
    <source>
        <dbReference type="SAM" id="MobiDB-lite"/>
    </source>
</evidence>
<protein>
    <recommendedName>
        <fullName evidence="2">Sulfurtransferase</fullName>
    </recommendedName>
</protein>
<dbReference type="CDD" id="cd01449">
    <property type="entry name" value="TST_Repeat_2"/>
    <property type="match status" value="1"/>
</dbReference>